<feature type="transmembrane region" description="Helical" evidence="5">
    <location>
        <begin position="614"/>
        <end position="639"/>
    </location>
</feature>
<evidence type="ECO:0000256" key="1">
    <source>
        <dbReference type="ARBA" id="ARBA00004141"/>
    </source>
</evidence>
<dbReference type="PIRSF" id="PIRSF015380">
    <property type="entry name" value="Site-sp_rcmb"/>
    <property type="match status" value="1"/>
</dbReference>
<dbReference type="Proteomes" id="UP000198305">
    <property type="component" value="Unassembled WGS sequence"/>
</dbReference>
<accession>A0A239B3L9</accession>
<keyword evidence="7" id="KW-1185">Reference proteome</keyword>
<evidence type="ECO:0000256" key="2">
    <source>
        <dbReference type="ARBA" id="ARBA00022692"/>
    </source>
</evidence>
<proteinExistence type="predicted"/>
<feature type="transmembrane region" description="Helical" evidence="5">
    <location>
        <begin position="565"/>
        <end position="583"/>
    </location>
</feature>
<evidence type="ECO:0000313" key="7">
    <source>
        <dbReference type="Proteomes" id="UP000198305"/>
    </source>
</evidence>
<sequence length="697" mass="77568">MGRQVLHAIGKIQVKKLKKTETGIMMENTLRNYAQHPLDAAQLMTDLVAHIRPRQLNDINHASHTVQALCHILNSDRSKADLLRDAIVSLLIGRKPISLYVDSGIQPNSGFFTELTRRIGHKVLPDAINPAYLKDLFAQIFPQEGDERWVAAVPDEVWLQLVAALHFHELSTDKVAECQKSLLDAAQILSYRLAASGLEPELVRNHPEIEHHDSPFITQNVELQALLLVPQDEQHDIGHILVMLDQCRQVIQRIRRNSSQTGTSVRLTFLLQRMSQQIQRLEGLLGILSAVRNQADAGIAIVQLFKTLVSTERHKNAVRQHCRENVELMALRVTENASRTGEHYITETRSEYFSLMRSAMGAGVIIAFMAMIKIMTAAHHHAPLTEAILFSLNYGLGFVLIHILHFTVATKQPAMTAAAIAASIDASDRKNKNLDKLVTIIAQTFRSQTIAILGNVVLVVPVAMLVGWLIFSFTGEHFVTPEKAHAMLDSNDPFHSGTIFYAAIAGVCLFLSGLIAGYHDNLAVYNKIPQRLRALRWLEWLLGSARLDRVARYVENNLGALAGNFYFGCLLGGMSGLGVLLGLPIDIRHITFVSAFAGYSFVALDFMISWQMLVIAALGILLAGTANLIVSFSLALYVAMKSRKVTFAQWRLLLMTLGKRFIQNPGMFLLPPKREKMAVDVEQDTEAVPVAEKPEQH</sequence>
<evidence type="ECO:0000256" key="4">
    <source>
        <dbReference type="ARBA" id="ARBA00023136"/>
    </source>
</evidence>
<name>A0A239B3L9_9PROT</name>
<evidence type="ECO:0000256" key="3">
    <source>
        <dbReference type="ARBA" id="ARBA00022989"/>
    </source>
</evidence>
<dbReference type="GO" id="GO:0016020">
    <property type="term" value="C:membrane"/>
    <property type="evidence" value="ECO:0007669"/>
    <property type="project" value="UniProtKB-SubCell"/>
</dbReference>
<feature type="transmembrane region" description="Helical" evidence="5">
    <location>
        <begin position="450"/>
        <end position="473"/>
    </location>
</feature>
<protein>
    <submittedName>
        <fullName evidence="6">Site-specific recombinase</fullName>
    </submittedName>
</protein>
<feature type="transmembrane region" description="Helical" evidence="5">
    <location>
        <begin position="355"/>
        <end position="375"/>
    </location>
</feature>
<evidence type="ECO:0000256" key="5">
    <source>
        <dbReference type="SAM" id="Phobius"/>
    </source>
</evidence>
<comment type="subcellular location">
    <subcellularLocation>
        <location evidence="1">Membrane</location>
        <topology evidence="1">Multi-pass membrane protein</topology>
    </subcellularLocation>
</comment>
<keyword evidence="4 5" id="KW-0472">Membrane</keyword>
<feature type="transmembrane region" description="Helical" evidence="5">
    <location>
        <begin position="387"/>
        <end position="408"/>
    </location>
</feature>
<reference evidence="7" key="1">
    <citation type="submission" date="2017-06" db="EMBL/GenBank/DDBJ databases">
        <authorList>
            <person name="Varghese N."/>
            <person name="Submissions S."/>
        </authorList>
    </citation>
    <scope>NUCLEOTIDE SEQUENCE [LARGE SCALE GENOMIC DNA]</scope>
    <source>
        <strain evidence="7">Ca-68</strain>
    </source>
</reference>
<dbReference type="InterPro" id="IPR023271">
    <property type="entry name" value="Aquaporin-like"/>
</dbReference>
<gene>
    <name evidence="6" type="ORF">SAMN05192560_2272</name>
</gene>
<dbReference type="Pfam" id="PF10136">
    <property type="entry name" value="SpecificRecomb"/>
    <property type="match status" value="1"/>
</dbReference>
<keyword evidence="2 5" id="KW-0812">Transmembrane</keyword>
<organism evidence="6 7">
    <name type="scientific">Methylobacillus rhizosphaerae</name>
    <dbReference type="NCBI Taxonomy" id="551994"/>
    <lineage>
        <taxon>Bacteria</taxon>
        <taxon>Pseudomonadati</taxon>
        <taxon>Pseudomonadota</taxon>
        <taxon>Betaproteobacteria</taxon>
        <taxon>Nitrosomonadales</taxon>
        <taxon>Methylophilaceae</taxon>
        <taxon>Methylobacillus</taxon>
    </lineage>
</organism>
<feature type="transmembrane region" description="Helical" evidence="5">
    <location>
        <begin position="494"/>
        <end position="518"/>
    </location>
</feature>
<dbReference type="Gene3D" id="1.20.1080.10">
    <property type="entry name" value="Glycerol uptake facilitator protein"/>
    <property type="match status" value="1"/>
</dbReference>
<dbReference type="EMBL" id="FZOA01000012">
    <property type="protein sequence ID" value="SNS02419.1"/>
    <property type="molecule type" value="Genomic_DNA"/>
</dbReference>
<evidence type="ECO:0000313" key="6">
    <source>
        <dbReference type="EMBL" id="SNS02419.1"/>
    </source>
</evidence>
<dbReference type="AlphaFoldDB" id="A0A239B3L9"/>
<keyword evidence="3 5" id="KW-1133">Transmembrane helix</keyword>
<dbReference type="InterPro" id="IPR011385">
    <property type="entry name" value="Site-sp_rcmbase"/>
</dbReference>